<protein>
    <submittedName>
        <fullName evidence="3">YsnF/AvaK domain-containing protein</fullName>
    </submittedName>
</protein>
<reference evidence="4" key="1">
    <citation type="journal article" date="2019" name="Int. J. Syst. Evol. Microbiol.">
        <title>The Global Catalogue of Microorganisms (GCM) 10K type strain sequencing project: providing services to taxonomists for standard genome sequencing and annotation.</title>
        <authorList>
            <consortium name="The Broad Institute Genomics Platform"/>
            <consortium name="The Broad Institute Genome Sequencing Center for Infectious Disease"/>
            <person name="Wu L."/>
            <person name="Ma J."/>
        </authorList>
    </citation>
    <scope>NUCLEOTIDE SEQUENCE [LARGE SCALE GENOMIC DNA]</scope>
    <source>
        <strain evidence="4">CCUG 43111</strain>
    </source>
</reference>
<evidence type="ECO:0000256" key="1">
    <source>
        <dbReference type="SAM" id="MobiDB-lite"/>
    </source>
</evidence>
<accession>A0ABW0MKW9</accession>
<feature type="domain" description="DUF2382" evidence="2">
    <location>
        <begin position="263"/>
        <end position="373"/>
    </location>
</feature>
<dbReference type="PANTHER" id="PTHR38463">
    <property type="entry name" value="STRESS RESPONSE PROTEIN YSNF"/>
    <property type="match status" value="1"/>
</dbReference>
<feature type="compositionally biased region" description="Low complexity" evidence="1">
    <location>
        <begin position="144"/>
        <end position="162"/>
    </location>
</feature>
<dbReference type="EMBL" id="JBHSMR010000013">
    <property type="protein sequence ID" value="MFC5478475.1"/>
    <property type="molecule type" value="Genomic_DNA"/>
</dbReference>
<dbReference type="InterPro" id="IPR019060">
    <property type="entry name" value="DUF2382"/>
</dbReference>
<comment type="caution">
    <text evidence="3">The sequence shown here is derived from an EMBL/GenBank/DDBJ whole genome shotgun (WGS) entry which is preliminary data.</text>
</comment>
<feature type="region of interest" description="Disordered" evidence="1">
    <location>
        <begin position="28"/>
        <end position="68"/>
    </location>
</feature>
<keyword evidence="4" id="KW-1185">Reference proteome</keyword>
<organism evidence="3 4">
    <name type="scientific">Massilia suwonensis</name>
    <dbReference type="NCBI Taxonomy" id="648895"/>
    <lineage>
        <taxon>Bacteria</taxon>
        <taxon>Pseudomonadati</taxon>
        <taxon>Pseudomonadota</taxon>
        <taxon>Betaproteobacteria</taxon>
        <taxon>Burkholderiales</taxon>
        <taxon>Oxalobacteraceae</taxon>
        <taxon>Telluria group</taxon>
        <taxon>Massilia</taxon>
    </lineage>
</organism>
<proteinExistence type="predicted"/>
<feature type="region of interest" description="Disordered" evidence="1">
    <location>
        <begin position="129"/>
        <end position="262"/>
    </location>
</feature>
<evidence type="ECO:0000259" key="2">
    <source>
        <dbReference type="Pfam" id="PF09557"/>
    </source>
</evidence>
<feature type="compositionally biased region" description="Low complexity" evidence="1">
    <location>
        <begin position="42"/>
        <end position="59"/>
    </location>
</feature>
<feature type="compositionally biased region" description="Low complexity" evidence="1">
    <location>
        <begin position="220"/>
        <end position="249"/>
    </location>
</feature>
<evidence type="ECO:0000313" key="4">
    <source>
        <dbReference type="Proteomes" id="UP001596101"/>
    </source>
</evidence>
<dbReference type="Proteomes" id="UP001596101">
    <property type="component" value="Unassembled WGS sequence"/>
</dbReference>
<gene>
    <name evidence="3" type="ORF">ACFPQ5_09770</name>
</gene>
<feature type="compositionally biased region" description="Polar residues" evidence="1">
    <location>
        <begin position="172"/>
        <end position="188"/>
    </location>
</feature>
<dbReference type="PANTHER" id="PTHR38463:SF1">
    <property type="entry name" value="STRESS RESPONSE PROTEIN YSNF"/>
    <property type="match status" value="1"/>
</dbReference>
<dbReference type="RefSeq" id="WP_379754237.1">
    <property type="nucleotide sequence ID" value="NZ_JBHSMR010000013.1"/>
</dbReference>
<feature type="compositionally biased region" description="Polar residues" evidence="1">
    <location>
        <begin position="250"/>
        <end position="261"/>
    </location>
</feature>
<name>A0ABW0MKW9_9BURK</name>
<feature type="compositionally biased region" description="Polar residues" evidence="1">
    <location>
        <begin position="207"/>
        <end position="219"/>
    </location>
</feature>
<sequence length="641" mass="70370">MQHTLIAVFDNHNDAMSAKNELLSSGFSSSDVRLSHGDETLPGGSMSSTGGSAPSSMDSGSTDNEPGIGTSIKNFFSDIFGTDDSTHSAKYSTAVERGNHVLTVNTDSEPEVERAADIVERYGPIDIDEQSEKWGMGSGGLTEGSGAMMGSAGSMSGGASMSLQSDNDRLPMNQQSLNDPNPMGTTYQEPLGSRDELSTGSYGSGTGNLQNQSQSLSGVTGSSLEGSASSTSNLQGSSMSGSSLTGSQQRDTMMQRDSTSAAIPVVQEQLKVGKREVSRGGVRVYSRIVETPVNESVSLREEHVNVERRPVNEPISGLDSTAFKEQSIEMRETAEEAVVEKSARVVEEVMINKEVTQRDQQIKDTVRHTEVEVEQLGAGSARSSMTSDDDYYRNHFTSNYGTTGGSYDDYAPAYSYGSEMARSQKYRGRQWNDVENDLSSDWATRAGNKAGSTWERMKDAVKSGWDRMTNDDDDSYYRNHYNSNYASTGASYDDYAPAYSYGSDMARDRKYSGRQWNDVENDLSSDWSTRAGNKAGSTWENMKDAVKSGWDRMTNDDDSYYRNHYNATYSSTGGASDYDSYKPAYSYGTEMRQSQMYRNRPWDEVEPDLRSGWEVRNAGSTGSTWENMKAAVRHGWDKMTK</sequence>
<dbReference type="InterPro" id="IPR052967">
    <property type="entry name" value="Stress_Response_Assoc"/>
</dbReference>
<dbReference type="Pfam" id="PF09557">
    <property type="entry name" value="DUF2382"/>
    <property type="match status" value="1"/>
</dbReference>
<evidence type="ECO:0000313" key="3">
    <source>
        <dbReference type="EMBL" id="MFC5478475.1"/>
    </source>
</evidence>